<reference evidence="3 4" key="1">
    <citation type="submission" date="2023-11" db="EMBL/GenBank/DDBJ databases">
        <authorList>
            <person name="Okamura Y."/>
        </authorList>
    </citation>
    <scope>NUCLEOTIDE SEQUENCE [LARGE SCALE GENOMIC DNA]</scope>
</reference>
<feature type="region of interest" description="Disordered" evidence="1">
    <location>
        <begin position="26"/>
        <end position="45"/>
    </location>
</feature>
<protein>
    <submittedName>
        <fullName evidence="3">Uncharacterized protein</fullName>
    </submittedName>
</protein>
<organism evidence="3 4">
    <name type="scientific">Leptosia nina</name>
    <dbReference type="NCBI Taxonomy" id="320188"/>
    <lineage>
        <taxon>Eukaryota</taxon>
        <taxon>Metazoa</taxon>
        <taxon>Ecdysozoa</taxon>
        <taxon>Arthropoda</taxon>
        <taxon>Hexapoda</taxon>
        <taxon>Insecta</taxon>
        <taxon>Pterygota</taxon>
        <taxon>Neoptera</taxon>
        <taxon>Endopterygota</taxon>
        <taxon>Lepidoptera</taxon>
        <taxon>Glossata</taxon>
        <taxon>Ditrysia</taxon>
        <taxon>Papilionoidea</taxon>
        <taxon>Pieridae</taxon>
        <taxon>Pierinae</taxon>
        <taxon>Leptosia</taxon>
    </lineage>
</organism>
<feature type="chain" id="PRO_5043942712" evidence="2">
    <location>
        <begin position="25"/>
        <end position="95"/>
    </location>
</feature>
<keyword evidence="2" id="KW-0732">Signal</keyword>
<keyword evidence="4" id="KW-1185">Reference proteome</keyword>
<accession>A0AAV1JJF8</accession>
<evidence type="ECO:0000256" key="1">
    <source>
        <dbReference type="SAM" id="MobiDB-lite"/>
    </source>
</evidence>
<feature type="signal peptide" evidence="2">
    <location>
        <begin position="1"/>
        <end position="24"/>
    </location>
</feature>
<evidence type="ECO:0000313" key="4">
    <source>
        <dbReference type="Proteomes" id="UP001497472"/>
    </source>
</evidence>
<sequence length="95" mass="9996">MSGKLQSVLIVAVLFACMVQVINAHASQGGPAGGTAGRGPTRKARSAGFDILPTASILNNNDKNRLLDSNGDSLINADPIPDFRHKREILPTAVF</sequence>
<dbReference type="PROSITE" id="PS51257">
    <property type="entry name" value="PROKAR_LIPOPROTEIN"/>
    <property type="match status" value="1"/>
</dbReference>
<dbReference type="Proteomes" id="UP001497472">
    <property type="component" value="Unassembled WGS sequence"/>
</dbReference>
<evidence type="ECO:0000256" key="2">
    <source>
        <dbReference type="SAM" id="SignalP"/>
    </source>
</evidence>
<evidence type="ECO:0000313" key="3">
    <source>
        <dbReference type="EMBL" id="CAK1549055.1"/>
    </source>
</evidence>
<dbReference type="AlphaFoldDB" id="A0AAV1JJF8"/>
<proteinExistence type="predicted"/>
<comment type="caution">
    <text evidence="3">The sequence shown here is derived from an EMBL/GenBank/DDBJ whole genome shotgun (WGS) entry which is preliminary data.</text>
</comment>
<gene>
    <name evidence="3" type="ORF">LNINA_LOCUS8392</name>
</gene>
<name>A0AAV1JJF8_9NEOP</name>
<dbReference type="EMBL" id="CAVLEF010000011">
    <property type="protein sequence ID" value="CAK1549055.1"/>
    <property type="molecule type" value="Genomic_DNA"/>
</dbReference>